<protein>
    <submittedName>
        <fullName evidence="1">Uncharacterized protein</fullName>
    </submittedName>
</protein>
<sequence>MLKFLSILVAAFAFSLPLYFGYQSEAGLKSRSPAQAPFHSATEQEMENPRCINQDHVRRNDLKSFIKKYSDISNLELPAIYEVSGIRFENEHPELVYRFMQLVTPQAGHYYANKDLKPDTIRKAFGAPNGCTKVLCAVQRIFGQEEGPLMLLLLTEYDLNLSHYVWSNADRWKASEIRDILKSIEAVPSHLLPLDLNQKLSHFKRGYGYSGGGDTIANASIELFDVWNEMTPPIRQYSVYHEFSHNWSYLHANDIDVSPEWLKVSGWEPQAKKSTRENWRMHPGTQQVSIYAKTNPFEDFAESVSAYRYAPERLKKVSAAKYKFVKDIVYGGLEFTGACPKSGEVSAVYEKDFAAFDSTADSKFVQTISTECFKKNLGLLKNPSLKSGYLSCLSLRSATEVLNNKGQTNAGETKPLGLFDALGGARIRFQSVERRGVLNLQDSVVDVLKPHLKAMQQAVDLSSCKNAFEPLRTEEQAVALGAKNYEIYFGIQELTTRVCQDFVASGDRRVSAETVKNKLKRYF</sequence>
<dbReference type="Proteomes" id="UP001152321">
    <property type="component" value="Unassembled WGS sequence"/>
</dbReference>
<gene>
    <name evidence="1" type="ORF">NWE73_11660</name>
</gene>
<evidence type="ECO:0000313" key="1">
    <source>
        <dbReference type="EMBL" id="MDG0817026.1"/>
    </source>
</evidence>
<dbReference type="InterPro" id="IPR024079">
    <property type="entry name" value="MetalloPept_cat_dom_sf"/>
</dbReference>
<proteinExistence type="predicted"/>
<evidence type="ECO:0000313" key="2">
    <source>
        <dbReference type="Proteomes" id="UP001152321"/>
    </source>
</evidence>
<dbReference type="EMBL" id="JANRMI010000003">
    <property type="protein sequence ID" value="MDG0817026.1"/>
    <property type="molecule type" value="Genomic_DNA"/>
</dbReference>
<organism evidence="1 2">
    <name type="scientific">Bdellovibrio svalbardensis</name>
    <dbReference type="NCBI Taxonomy" id="2972972"/>
    <lineage>
        <taxon>Bacteria</taxon>
        <taxon>Pseudomonadati</taxon>
        <taxon>Bdellovibrionota</taxon>
        <taxon>Bdellovibrionia</taxon>
        <taxon>Bdellovibrionales</taxon>
        <taxon>Pseudobdellovibrionaceae</taxon>
        <taxon>Bdellovibrio</taxon>
    </lineage>
</organism>
<dbReference type="SUPFAM" id="SSF55486">
    <property type="entry name" value="Metalloproteases ('zincins'), catalytic domain"/>
    <property type="match status" value="1"/>
</dbReference>
<comment type="caution">
    <text evidence="1">The sequence shown here is derived from an EMBL/GenBank/DDBJ whole genome shotgun (WGS) entry which is preliminary data.</text>
</comment>
<name>A0ABT6DK49_9BACT</name>
<accession>A0ABT6DK49</accession>
<dbReference type="RefSeq" id="WP_277578502.1">
    <property type="nucleotide sequence ID" value="NZ_JANRMI010000003.1"/>
</dbReference>
<keyword evidence="2" id="KW-1185">Reference proteome</keyword>
<dbReference type="Gene3D" id="3.40.390.10">
    <property type="entry name" value="Collagenase (Catalytic Domain)"/>
    <property type="match status" value="1"/>
</dbReference>
<reference evidence="1" key="1">
    <citation type="submission" date="2022-08" db="EMBL/GenBank/DDBJ databases">
        <title>Novel Bdellovibrio Species Isolated from Svalbard: Designation Bdellovibrio svalbardensis.</title>
        <authorList>
            <person name="Mitchell R.J."/>
            <person name="Choi S.Y."/>
        </authorList>
    </citation>
    <scope>NUCLEOTIDE SEQUENCE</scope>
    <source>
        <strain evidence="1">PAP01</strain>
    </source>
</reference>